<feature type="chain" id="PRO_5012901013" evidence="4">
    <location>
        <begin position="16"/>
        <end position="1058"/>
    </location>
</feature>
<feature type="region of interest" description="Disordered" evidence="2">
    <location>
        <begin position="894"/>
        <end position="985"/>
    </location>
</feature>
<evidence type="ECO:0000256" key="1">
    <source>
        <dbReference type="PROSITE-ProRule" id="PRU00076"/>
    </source>
</evidence>
<feature type="region of interest" description="Disordered" evidence="2">
    <location>
        <begin position="833"/>
        <end position="873"/>
    </location>
</feature>
<sequence>MRCLGFVVFLNLIRAALFLTGKDGSVCNVQLSYMESRYVPYTETYKIRKWTFFHQTRSRTNYRIDHVPVWKLEERCCDGYEDRNNVCEPVCSPECVNGKCTSPNLCECDIGYSSVTQYECEPLCNTYCTNGFCARPNECSCNAGYELTESKLYCLPVCTQDCANRNAHCTEPNRCTCNWGYRQSDIDGDLPSCTPICEIPCVNGNCTEPNVCTCNPGYEEDIDRFVCKPKCERICLNGKCTAPNVCTCDPGYQLNENGECEPNCTEPCVMGTCIAPDVCSCYPGYGLPDDSRYVCEAVCEKACVNGTCTAPDVCTCHDGYRATGDDTMSHVCEPVCELPCEPRGHCAAPNTCNCIQGYRMIDMTAKENEVVVDTIVSGCEPVCDQDCANGTCTEPNVCTCNDGFEKDADDRCEPVCVSCHNGSCVAPDVCQCWEGFVRTEEFGCAPSCENGCENGECVAPNECVCHEGFESSGNNSDSTCVEHVPTCTTVCKGHGVCVEDEKPCECSYGWTGPECDQSTLCILVINPDDENLIGITIRNDTNSTLTNAKRYAPLCYGCDGRTNNESYCFAINDSSIGCFVETVESSCHRDETNAAFKMQTGMLGAVIVLIVAVVTIACFVIYRHRRKKMRLAIVQNVLQETMANEYLISERDDDSALKGSNETIASPKGQQLGSPCDVSCNPKLQHVFCDTVTGFCECEKFYPVRLGPSKGCAKPKRLGEQCFYRASCTFADQHSTCTQVQHNAVCDCEEGYHRVSLSRPSKKVFCAEDLVLITTDIPTLLCIASGIAVFTAMICFVLKLFSRARYSRPRHYANANHAPPMLFSSDTGIPLTLHGGRPSSRSSQRSSTGGPLTYAFSRRPSSGGSRGPLVPSSRAGAARAAAILLISCHLQATKGGNKHRRTLSDVAEGSSDGLGSRRPSLTSVHSSTSSARSYSARRLEKERNEKEQRQALQELRLAKQREQQQREQQQQIAPTPSPRTPHSMDELLPSVEEGKEVFYNEVPTTSDMIEETSMKTTAVTTTNINASRFGEMAPVTTSTTSIFETNIAPRATGDIFQV</sequence>
<dbReference type="PROSITE" id="PS01186">
    <property type="entry name" value="EGF_2"/>
    <property type="match status" value="1"/>
</dbReference>
<protein>
    <submittedName>
        <fullName evidence="6">von Willebrand factor D and EGF domain-containing protein</fullName>
    </submittedName>
</protein>
<keyword evidence="1" id="KW-0245">EGF-like domain</keyword>
<dbReference type="STRING" id="94128.A0A2A3EI86"/>
<accession>A0A2A3EI86</accession>
<dbReference type="Proteomes" id="UP000242457">
    <property type="component" value="Unassembled WGS sequence"/>
</dbReference>
<keyword evidence="7" id="KW-1185">Reference proteome</keyword>
<feature type="compositionally biased region" description="Basic and acidic residues" evidence="2">
    <location>
        <begin position="937"/>
        <end position="949"/>
    </location>
</feature>
<feature type="disulfide bond" evidence="1">
    <location>
        <begin position="487"/>
        <end position="497"/>
    </location>
</feature>
<dbReference type="InterPro" id="IPR000742">
    <property type="entry name" value="EGF"/>
</dbReference>
<dbReference type="SMART" id="SM00181">
    <property type="entry name" value="EGF"/>
    <property type="match status" value="12"/>
</dbReference>
<keyword evidence="4" id="KW-0732">Signal</keyword>
<keyword evidence="3" id="KW-1133">Transmembrane helix</keyword>
<evidence type="ECO:0000313" key="6">
    <source>
        <dbReference type="EMBL" id="PBC31418.1"/>
    </source>
</evidence>
<dbReference type="InterPro" id="IPR003341">
    <property type="entry name" value="Cys_rich_tripleX"/>
</dbReference>
<reference evidence="6 7" key="1">
    <citation type="submission" date="2014-07" db="EMBL/GenBank/DDBJ databases">
        <title>Genomic and transcriptomic analysis on Apis cerana provide comprehensive insights into honey bee biology.</title>
        <authorList>
            <person name="Diao Q."/>
            <person name="Sun L."/>
            <person name="Zheng H."/>
            <person name="Zheng H."/>
            <person name="Xu S."/>
            <person name="Wang S."/>
            <person name="Zeng Z."/>
            <person name="Hu F."/>
            <person name="Su S."/>
            <person name="Wu J."/>
        </authorList>
    </citation>
    <scope>NUCLEOTIDE SEQUENCE [LARGE SCALE GENOMIC DNA]</scope>
    <source>
        <tissue evidence="6">Pupae without intestine</tissue>
    </source>
</reference>
<dbReference type="PROSITE" id="PS50026">
    <property type="entry name" value="EGF_3"/>
    <property type="match status" value="1"/>
</dbReference>
<feature type="domain" description="EGF-like" evidence="5">
    <location>
        <begin position="483"/>
        <end position="516"/>
    </location>
</feature>
<evidence type="ECO:0000256" key="2">
    <source>
        <dbReference type="SAM" id="MobiDB-lite"/>
    </source>
</evidence>
<gene>
    <name evidence="6" type="ORF">APICC_02424</name>
</gene>
<keyword evidence="1" id="KW-1015">Disulfide bond</keyword>
<feature type="compositionally biased region" description="Basic and acidic residues" evidence="2">
    <location>
        <begin position="956"/>
        <end position="965"/>
    </location>
</feature>
<feature type="signal peptide" evidence="4">
    <location>
        <begin position="1"/>
        <end position="15"/>
    </location>
</feature>
<feature type="transmembrane region" description="Helical" evidence="3">
    <location>
        <begin position="780"/>
        <end position="801"/>
    </location>
</feature>
<proteinExistence type="predicted"/>
<evidence type="ECO:0000256" key="4">
    <source>
        <dbReference type="SAM" id="SignalP"/>
    </source>
</evidence>
<dbReference type="PANTHER" id="PTHR24047:SF29">
    <property type="entry name" value="EATER-RELATED"/>
    <property type="match status" value="1"/>
</dbReference>
<dbReference type="OrthoDB" id="409374at2759"/>
<name>A0A2A3EI86_APICC</name>
<feature type="transmembrane region" description="Helical" evidence="3">
    <location>
        <begin position="602"/>
        <end position="622"/>
    </location>
</feature>
<dbReference type="InterPro" id="IPR053255">
    <property type="entry name" value="EGF-like_domain"/>
</dbReference>
<keyword evidence="3" id="KW-0472">Membrane</keyword>
<dbReference type="PROSITE" id="PS00022">
    <property type="entry name" value="EGF_1"/>
    <property type="match status" value="1"/>
</dbReference>
<dbReference type="EMBL" id="KZ288235">
    <property type="protein sequence ID" value="PBC31418.1"/>
    <property type="molecule type" value="Genomic_DNA"/>
</dbReference>
<organism evidence="6 7">
    <name type="scientific">Apis cerana cerana</name>
    <name type="common">Oriental honeybee</name>
    <dbReference type="NCBI Taxonomy" id="94128"/>
    <lineage>
        <taxon>Eukaryota</taxon>
        <taxon>Metazoa</taxon>
        <taxon>Ecdysozoa</taxon>
        <taxon>Arthropoda</taxon>
        <taxon>Hexapoda</taxon>
        <taxon>Insecta</taxon>
        <taxon>Pterygota</taxon>
        <taxon>Neoptera</taxon>
        <taxon>Endopterygota</taxon>
        <taxon>Hymenoptera</taxon>
        <taxon>Apocrita</taxon>
        <taxon>Aculeata</taxon>
        <taxon>Apoidea</taxon>
        <taxon>Anthophila</taxon>
        <taxon>Apidae</taxon>
        <taxon>Apis</taxon>
    </lineage>
</organism>
<dbReference type="PANTHER" id="PTHR24047">
    <property type="entry name" value="FI01909P-RELATED"/>
    <property type="match status" value="1"/>
</dbReference>
<evidence type="ECO:0000313" key="7">
    <source>
        <dbReference type="Proteomes" id="UP000242457"/>
    </source>
</evidence>
<comment type="caution">
    <text evidence="1">Lacks conserved residue(s) required for the propagation of feature annotation.</text>
</comment>
<evidence type="ECO:0000259" key="5">
    <source>
        <dbReference type="PROSITE" id="PS50026"/>
    </source>
</evidence>
<feature type="compositionally biased region" description="Low complexity" evidence="2">
    <location>
        <begin position="857"/>
        <end position="873"/>
    </location>
</feature>
<feature type="disulfide bond" evidence="1">
    <location>
        <begin position="506"/>
        <end position="515"/>
    </location>
</feature>
<evidence type="ECO:0000256" key="3">
    <source>
        <dbReference type="SAM" id="Phobius"/>
    </source>
</evidence>
<feature type="compositionally biased region" description="Low complexity" evidence="2">
    <location>
        <begin position="918"/>
        <end position="936"/>
    </location>
</feature>
<dbReference type="AlphaFoldDB" id="A0A2A3EI86"/>
<feature type="compositionally biased region" description="Low complexity" evidence="2">
    <location>
        <begin position="835"/>
        <end position="850"/>
    </location>
</feature>
<dbReference type="Gene3D" id="2.10.25.10">
    <property type="entry name" value="Laminin"/>
    <property type="match status" value="11"/>
</dbReference>
<keyword evidence="3" id="KW-0812">Transmembrane</keyword>
<dbReference type="Pfam" id="PF23106">
    <property type="entry name" value="EGF_Teneurin"/>
    <property type="match status" value="1"/>
</dbReference>
<dbReference type="Pfam" id="PF02363">
    <property type="entry name" value="C_tripleX"/>
    <property type="match status" value="11"/>
</dbReference>